<evidence type="ECO:0000313" key="8">
    <source>
        <dbReference type="EMBL" id="CAH8388137.1"/>
    </source>
</evidence>
<evidence type="ECO:0000313" key="9">
    <source>
        <dbReference type="Proteomes" id="UP001642260"/>
    </source>
</evidence>
<organism evidence="8 9">
    <name type="scientific">Eruca vesicaria subsp. sativa</name>
    <name type="common">Garden rocket</name>
    <name type="synonym">Eruca sativa</name>
    <dbReference type="NCBI Taxonomy" id="29727"/>
    <lineage>
        <taxon>Eukaryota</taxon>
        <taxon>Viridiplantae</taxon>
        <taxon>Streptophyta</taxon>
        <taxon>Embryophyta</taxon>
        <taxon>Tracheophyta</taxon>
        <taxon>Spermatophyta</taxon>
        <taxon>Magnoliopsida</taxon>
        <taxon>eudicotyledons</taxon>
        <taxon>Gunneridae</taxon>
        <taxon>Pentapetalae</taxon>
        <taxon>rosids</taxon>
        <taxon>malvids</taxon>
        <taxon>Brassicales</taxon>
        <taxon>Brassicaceae</taxon>
        <taxon>Brassiceae</taxon>
        <taxon>Eruca</taxon>
    </lineage>
</organism>
<evidence type="ECO:0000256" key="2">
    <source>
        <dbReference type="ARBA" id="ARBA00022692"/>
    </source>
</evidence>
<evidence type="ECO:0000256" key="6">
    <source>
        <dbReference type="RuleBase" id="RU363132"/>
    </source>
</evidence>
<comment type="subcellular location">
    <subcellularLocation>
        <location evidence="1 6">Endoplasmic reticulum membrane</location>
        <topology evidence="1 6">Multi-pass membrane protein</topology>
    </subcellularLocation>
</comment>
<name>A0ABC8LWW1_ERUVS</name>
<keyword evidence="9" id="KW-1185">Reference proteome</keyword>
<protein>
    <recommendedName>
        <fullName evidence="6">Reticulon-like protein</fullName>
    </recommendedName>
</protein>
<dbReference type="AlphaFoldDB" id="A0ABC8LWW1"/>
<keyword evidence="2 6" id="KW-0812">Transmembrane</keyword>
<keyword evidence="4 6" id="KW-1133">Transmembrane helix</keyword>
<proteinExistence type="predicted"/>
<evidence type="ECO:0000256" key="3">
    <source>
        <dbReference type="ARBA" id="ARBA00022824"/>
    </source>
</evidence>
<dbReference type="Proteomes" id="UP001642260">
    <property type="component" value="Unassembled WGS sequence"/>
</dbReference>
<evidence type="ECO:0000256" key="1">
    <source>
        <dbReference type="ARBA" id="ARBA00004477"/>
    </source>
</evidence>
<sequence>MSLVDQMLGEGAVADLCVWKNKVISGITFVIATRIWYQFEILETPLVPFLCSIFLLLMLLLFLWAKFGQLLGTWRPPTPEEIKQEDSLVRALFSKIEGLLLMLYEIAYGKDIKTFICVNLCYH</sequence>
<dbReference type="EMBL" id="CAKOAT010785153">
    <property type="protein sequence ID" value="CAH8388137.1"/>
    <property type="molecule type" value="Genomic_DNA"/>
</dbReference>
<evidence type="ECO:0000256" key="4">
    <source>
        <dbReference type="ARBA" id="ARBA00022989"/>
    </source>
</evidence>
<gene>
    <name evidence="8" type="ORF">ERUC_LOCUS40620</name>
</gene>
<dbReference type="Pfam" id="PF02453">
    <property type="entry name" value="Reticulon"/>
    <property type="match status" value="1"/>
</dbReference>
<dbReference type="PROSITE" id="PS50845">
    <property type="entry name" value="RETICULON"/>
    <property type="match status" value="1"/>
</dbReference>
<dbReference type="PANTHER" id="PTHR10994:SF177">
    <property type="entry name" value="RETICULON-LIKE PROTEIN B15"/>
    <property type="match status" value="1"/>
</dbReference>
<comment type="caution">
    <text evidence="6">Lacks conserved residue(s) required for the propagation of feature annotation.</text>
</comment>
<keyword evidence="5 6" id="KW-0472">Membrane</keyword>
<dbReference type="InterPro" id="IPR045064">
    <property type="entry name" value="Reticulon-like"/>
</dbReference>
<evidence type="ECO:0000256" key="5">
    <source>
        <dbReference type="ARBA" id="ARBA00023136"/>
    </source>
</evidence>
<dbReference type="GO" id="GO:0005789">
    <property type="term" value="C:endoplasmic reticulum membrane"/>
    <property type="evidence" value="ECO:0007669"/>
    <property type="project" value="UniProtKB-SubCell"/>
</dbReference>
<accession>A0ABC8LWW1</accession>
<dbReference type="PANTHER" id="PTHR10994">
    <property type="entry name" value="RETICULON"/>
    <property type="match status" value="1"/>
</dbReference>
<keyword evidence="3 6" id="KW-0256">Endoplasmic reticulum</keyword>
<evidence type="ECO:0000259" key="7">
    <source>
        <dbReference type="PROSITE" id="PS50845"/>
    </source>
</evidence>
<reference evidence="8 9" key="1">
    <citation type="submission" date="2022-03" db="EMBL/GenBank/DDBJ databases">
        <authorList>
            <person name="Macdonald S."/>
            <person name="Ahmed S."/>
            <person name="Newling K."/>
        </authorList>
    </citation>
    <scope>NUCLEOTIDE SEQUENCE [LARGE SCALE GENOMIC DNA]</scope>
</reference>
<dbReference type="InterPro" id="IPR003388">
    <property type="entry name" value="Reticulon"/>
</dbReference>
<feature type="domain" description="Reticulon" evidence="7">
    <location>
        <begin position="13"/>
        <end position="123"/>
    </location>
</feature>
<comment type="caution">
    <text evidence="8">The sequence shown here is derived from an EMBL/GenBank/DDBJ whole genome shotgun (WGS) entry which is preliminary data.</text>
</comment>
<feature type="transmembrane region" description="Helical" evidence="6">
    <location>
        <begin position="46"/>
        <end position="65"/>
    </location>
</feature>